<dbReference type="PANTHER" id="PTHR21343">
    <property type="entry name" value="DETHIOBIOTIN SYNTHETASE"/>
    <property type="match status" value="1"/>
</dbReference>
<feature type="domain" description="CobB/CobQ-like glutamine amidotransferase" evidence="4">
    <location>
        <begin position="9"/>
        <end position="219"/>
    </location>
</feature>
<keyword evidence="2" id="KW-0436">Ligase</keyword>
<keyword evidence="2" id="KW-0378">Hydrolase</keyword>
<dbReference type="Proteomes" id="UP001597145">
    <property type="component" value="Unassembled WGS sequence"/>
</dbReference>
<evidence type="ECO:0000256" key="2">
    <source>
        <dbReference type="HAMAP-Rule" id="MF_02213"/>
    </source>
</evidence>
<dbReference type="Gene3D" id="3.40.50.880">
    <property type="match status" value="1"/>
</dbReference>
<proteinExistence type="inferred from homology"/>
<dbReference type="Pfam" id="PF07685">
    <property type="entry name" value="GATase_3"/>
    <property type="match status" value="1"/>
</dbReference>
<dbReference type="InterPro" id="IPR011698">
    <property type="entry name" value="GATase_3"/>
</dbReference>
<dbReference type="InterPro" id="IPR043702">
    <property type="entry name" value="Lipid_II_synth_GatD"/>
</dbReference>
<keyword evidence="2" id="KW-0573">Peptidoglycan synthesis</keyword>
<comment type="subunit">
    <text evidence="2">Forms a heterodimer with MurT.</text>
</comment>
<evidence type="ECO:0000313" key="6">
    <source>
        <dbReference type="Proteomes" id="UP001597145"/>
    </source>
</evidence>
<comment type="function">
    <text evidence="2">The lipid II isoglutaminyl synthase complex catalyzes the formation of alpha-D-isoglutamine in the cell wall lipid II stem peptide. The GatD subunit catalyzes the hydrolysis of glutamine to glutamate and ammonia. The resulting ammonia molecule is channeled to the active site of MurT.</text>
</comment>
<name>A0ABW4FJM5_9PSEU</name>
<reference evidence="6" key="1">
    <citation type="journal article" date="2019" name="Int. J. Syst. Evol. Microbiol.">
        <title>The Global Catalogue of Microorganisms (GCM) 10K type strain sequencing project: providing services to taxonomists for standard genome sequencing and annotation.</title>
        <authorList>
            <consortium name="The Broad Institute Genomics Platform"/>
            <consortium name="The Broad Institute Genome Sequencing Center for Infectious Disease"/>
            <person name="Wu L."/>
            <person name="Ma J."/>
        </authorList>
    </citation>
    <scope>NUCLEOTIDE SEQUENCE [LARGE SCALE GENOMIC DNA]</scope>
    <source>
        <strain evidence="6">JCM 12165</strain>
    </source>
</reference>
<keyword evidence="2" id="KW-0961">Cell wall biogenesis/degradation</keyword>
<organism evidence="5 6">
    <name type="scientific">Pseudonocardia aurantiaca</name>
    <dbReference type="NCBI Taxonomy" id="75290"/>
    <lineage>
        <taxon>Bacteria</taxon>
        <taxon>Bacillati</taxon>
        <taxon>Actinomycetota</taxon>
        <taxon>Actinomycetes</taxon>
        <taxon>Pseudonocardiales</taxon>
        <taxon>Pseudonocardiaceae</taxon>
        <taxon>Pseudonocardia</taxon>
    </lineage>
</organism>
<dbReference type="EMBL" id="JBHUCP010000009">
    <property type="protein sequence ID" value="MFD1530814.1"/>
    <property type="molecule type" value="Genomic_DNA"/>
</dbReference>
<comment type="catalytic activity">
    <reaction evidence="2">
        <text>L-glutamine + H2O = L-glutamate + NH4(+)</text>
        <dbReference type="Rhea" id="RHEA:15889"/>
        <dbReference type="ChEBI" id="CHEBI:15377"/>
        <dbReference type="ChEBI" id="CHEBI:28938"/>
        <dbReference type="ChEBI" id="CHEBI:29985"/>
        <dbReference type="ChEBI" id="CHEBI:58359"/>
        <dbReference type="EC" id="3.5.1.2"/>
    </reaction>
</comment>
<feature type="binding site" evidence="2">
    <location>
        <position position="129"/>
    </location>
    <ligand>
        <name>substrate</name>
    </ligand>
</feature>
<keyword evidence="2" id="KW-0133">Cell shape</keyword>
<feature type="active site" evidence="2">
    <location>
        <position position="212"/>
    </location>
</feature>
<accession>A0ABW4FJM5</accession>
<feature type="compositionally biased region" description="Basic and acidic residues" evidence="3">
    <location>
        <begin position="233"/>
        <end position="251"/>
    </location>
</feature>
<keyword evidence="6" id="KW-1185">Reference proteome</keyword>
<comment type="similarity">
    <text evidence="2">Belongs to the CobB/CobQ family. GatD subfamily.</text>
</comment>
<dbReference type="PANTHER" id="PTHR21343:SF9">
    <property type="entry name" value="LIPID II ISOGLUTAMINYL SYNTHASE (GLUTAMINE-HYDROLYZING) SUBUNIT GATD"/>
    <property type="match status" value="1"/>
</dbReference>
<dbReference type="HAMAP" id="MF_02213">
    <property type="entry name" value="Lipid_II_synth_GatD"/>
    <property type="match status" value="1"/>
</dbReference>
<comment type="catalytic activity">
    <reaction evidence="2">
        <text>beta-D-GlcNAc-(1-&gt;4)-Mur2Ac(oyl-L-Ala-gamma-D-Glu-L-Lys-D-Ala-D-Ala)-di-trans,octa-cis-undecaprenyl diphosphate + L-glutamine + ATP + H2O = beta-D-GlcNAc-(1-&gt;4)-Mur2Ac(oyl-L-Ala-D-isoglutaminyl-L-Lys-D-Ala-D-Ala)-di-trans,octa-cis-undecaprenyl diphosphate + L-glutamate + ADP + phosphate + H(+)</text>
        <dbReference type="Rhea" id="RHEA:57928"/>
        <dbReference type="ChEBI" id="CHEBI:15377"/>
        <dbReference type="ChEBI" id="CHEBI:15378"/>
        <dbReference type="ChEBI" id="CHEBI:29985"/>
        <dbReference type="ChEBI" id="CHEBI:30616"/>
        <dbReference type="ChEBI" id="CHEBI:43474"/>
        <dbReference type="ChEBI" id="CHEBI:58359"/>
        <dbReference type="ChEBI" id="CHEBI:60033"/>
        <dbReference type="ChEBI" id="CHEBI:62233"/>
        <dbReference type="ChEBI" id="CHEBI:456216"/>
        <dbReference type="EC" id="6.3.5.13"/>
    </reaction>
</comment>
<protein>
    <recommendedName>
        <fullName evidence="2">Lipid II isoglutaminyl synthase (glutamine-hydrolyzing) subunit GatD</fullName>
        <ecNumber evidence="2">6.3.5.13</ecNumber>
    </recommendedName>
    <alternativeName>
        <fullName evidence="2">Lipid II isoglutaminyl synthase glutaminase subunit</fullName>
        <ecNumber evidence="2">3.5.1.2</ecNumber>
    </alternativeName>
</protein>
<dbReference type="SUPFAM" id="SSF52317">
    <property type="entry name" value="Class I glutamine amidotransferase-like"/>
    <property type="match status" value="1"/>
</dbReference>
<evidence type="ECO:0000256" key="3">
    <source>
        <dbReference type="SAM" id="MobiDB-lite"/>
    </source>
</evidence>
<evidence type="ECO:0000259" key="4">
    <source>
        <dbReference type="Pfam" id="PF07685"/>
    </source>
</evidence>
<evidence type="ECO:0000313" key="5">
    <source>
        <dbReference type="EMBL" id="MFD1530814.1"/>
    </source>
</evidence>
<comment type="caution">
    <text evidence="5">The sequence shown here is derived from an EMBL/GenBank/DDBJ whole genome shotgun (WGS) entry which is preliminary data.</text>
</comment>
<comment type="pathway">
    <text evidence="2">Cell wall biogenesis; peptidoglycan biosynthesis.</text>
</comment>
<dbReference type="InterPro" id="IPR033949">
    <property type="entry name" value="CobQ_GATase1"/>
</dbReference>
<sequence length="271" mass="28659">MSAAPDLVIGVLLPDMLGTYSDAGNAVVLAQRARWRGINAGILRITADTSPPAGCNIYLLGGGEDTAQLYAIEWLARHRALRHALSETAVTFAVCAGLQILGSTLTDMHGRCHAGLGLLDLTTAPRKRRAVGEVITRSALPQIGLLTGFENHRGATALGAGVSPLGEVLLGVGNGAAQQGRRPGRKSSSAGPSSSRAIEGAVTDRVVATYLHGPVLARNPALADHILSRVVGREFPDSHPPDVPDLQDLRRGYLSPTPQRRARFRTLLRTR</sequence>
<dbReference type="PROSITE" id="PS51274">
    <property type="entry name" value="GATASE_COBBQ"/>
    <property type="match status" value="1"/>
</dbReference>
<feature type="region of interest" description="Disordered" evidence="3">
    <location>
        <begin position="174"/>
        <end position="198"/>
    </location>
</feature>
<feature type="compositionally biased region" description="Low complexity" evidence="3">
    <location>
        <begin position="186"/>
        <end position="197"/>
    </location>
</feature>
<dbReference type="EC" id="3.5.1.2" evidence="2"/>
<evidence type="ECO:0000256" key="1">
    <source>
        <dbReference type="ARBA" id="ARBA00022962"/>
    </source>
</evidence>
<dbReference type="CDD" id="cd01750">
    <property type="entry name" value="GATase1_CobQ"/>
    <property type="match status" value="1"/>
</dbReference>
<feature type="region of interest" description="Disordered" evidence="3">
    <location>
        <begin position="233"/>
        <end position="260"/>
    </location>
</feature>
<dbReference type="InterPro" id="IPR029062">
    <property type="entry name" value="Class_I_gatase-like"/>
</dbReference>
<feature type="active site" description="Nucleophile" evidence="2">
    <location>
        <position position="95"/>
    </location>
</feature>
<dbReference type="RefSeq" id="WP_343970648.1">
    <property type="nucleotide sequence ID" value="NZ_BAAAJG010000002.1"/>
</dbReference>
<gene>
    <name evidence="2" type="primary">gatD</name>
    <name evidence="5" type="ORF">ACFSCY_15310</name>
</gene>
<keyword evidence="1 2" id="KW-0315">Glutamine amidotransferase</keyword>
<dbReference type="EC" id="6.3.5.13" evidence="2"/>